<dbReference type="GO" id="GO:0016887">
    <property type="term" value="F:ATP hydrolysis activity"/>
    <property type="evidence" value="ECO:0007669"/>
    <property type="project" value="RHEA"/>
</dbReference>
<dbReference type="GO" id="GO:0005524">
    <property type="term" value="F:ATP binding"/>
    <property type="evidence" value="ECO:0007669"/>
    <property type="project" value="UniProtKB-KW"/>
</dbReference>
<keyword evidence="5" id="KW-1185">Reference proteome</keyword>
<dbReference type="EC" id="5.6.2.3" evidence="1"/>
<dbReference type="Proteomes" id="UP000299102">
    <property type="component" value="Unassembled WGS sequence"/>
</dbReference>
<keyword evidence="1" id="KW-0234">DNA repair</keyword>
<comment type="catalytic activity">
    <reaction evidence="1">
        <text>ATP + H2O = ADP + phosphate + H(+)</text>
        <dbReference type="Rhea" id="RHEA:13065"/>
        <dbReference type="ChEBI" id="CHEBI:15377"/>
        <dbReference type="ChEBI" id="CHEBI:15378"/>
        <dbReference type="ChEBI" id="CHEBI:30616"/>
        <dbReference type="ChEBI" id="CHEBI:43474"/>
        <dbReference type="ChEBI" id="CHEBI:456216"/>
        <dbReference type="EC" id="5.6.2.3"/>
    </reaction>
</comment>
<dbReference type="GO" id="GO:0006310">
    <property type="term" value="P:DNA recombination"/>
    <property type="evidence" value="ECO:0007669"/>
    <property type="project" value="UniProtKB-KW"/>
</dbReference>
<dbReference type="STRING" id="151549.A0A4C1WJR1"/>
<proteinExistence type="inferred from homology"/>
<name>A0A4C1WJR1_EUMVA</name>
<dbReference type="GO" id="GO:0043139">
    <property type="term" value="F:5'-3' DNA helicase activity"/>
    <property type="evidence" value="ECO:0007669"/>
    <property type="project" value="UniProtKB-EC"/>
</dbReference>
<dbReference type="AlphaFoldDB" id="A0A4C1WJR1"/>
<dbReference type="GO" id="GO:0000723">
    <property type="term" value="P:telomere maintenance"/>
    <property type="evidence" value="ECO:0007669"/>
    <property type="project" value="InterPro"/>
</dbReference>
<keyword evidence="1" id="KW-0067">ATP-binding</keyword>
<evidence type="ECO:0000313" key="5">
    <source>
        <dbReference type="Proteomes" id="UP000299102"/>
    </source>
</evidence>
<dbReference type="GO" id="GO:0006281">
    <property type="term" value="P:DNA repair"/>
    <property type="evidence" value="ECO:0007669"/>
    <property type="project" value="UniProtKB-KW"/>
</dbReference>
<sequence>MKVPNRLIRDAFNHELQREQQYDTEVSTDTVPSNVPQLDTQRRIAYDTLIEAVNSGSGGIYFFNASRGTGKTFLISLLLAKIRSKNEAAPSVGFVWNSYNIIRRSVNYTFCLEITIKHANQQSPSLQHRQKQCNNEDSTNMQIDRLR</sequence>
<keyword evidence="1" id="KW-0233">DNA recombination</keyword>
<evidence type="ECO:0000256" key="1">
    <source>
        <dbReference type="RuleBase" id="RU363044"/>
    </source>
</evidence>
<dbReference type="OrthoDB" id="1931557at2759"/>
<keyword evidence="1" id="KW-0547">Nucleotide-binding</keyword>
<gene>
    <name evidence="4" type="ORF">EVAR_48281_1</name>
</gene>
<comment type="cofactor">
    <cofactor evidence="1">
        <name>Mg(2+)</name>
        <dbReference type="ChEBI" id="CHEBI:18420"/>
    </cofactor>
</comment>
<keyword evidence="1" id="KW-0378">Hydrolase</keyword>
<evidence type="ECO:0000313" key="4">
    <source>
        <dbReference type="EMBL" id="GBP51658.1"/>
    </source>
</evidence>
<keyword evidence="1" id="KW-0347">Helicase</keyword>
<evidence type="ECO:0000256" key="2">
    <source>
        <dbReference type="SAM" id="MobiDB-lite"/>
    </source>
</evidence>
<feature type="region of interest" description="Disordered" evidence="2">
    <location>
        <begin position="123"/>
        <end position="147"/>
    </location>
</feature>
<accession>A0A4C1WJR1</accession>
<dbReference type="InterPro" id="IPR010285">
    <property type="entry name" value="DNA_helicase_pif1-like_DEAD"/>
</dbReference>
<dbReference type="EMBL" id="BGZK01000586">
    <property type="protein sequence ID" value="GBP51658.1"/>
    <property type="molecule type" value="Genomic_DNA"/>
</dbReference>
<feature type="domain" description="DNA helicase Pif1-like DEAD-box helicase" evidence="3">
    <location>
        <begin position="38"/>
        <end position="89"/>
    </location>
</feature>
<dbReference type="Pfam" id="PF05970">
    <property type="entry name" value="PIF1"/>
    <property type="match status" value="1"/>
</dbReference>
<comment type="caution">
    <text evidence="4">The sequence shown here is derived from an EMBL/GenBank/DDBJ whole genome shotgun (WGS) entry which is preliminary data.</text>
</comment>
<comment type="similarity">
    <text evidence="1">Belongs to the helicase family.</text>
</comment>
<organism evidence="4 5">
    <name type="scientific">Eumeta variegata</name>
    <name type="common">Bagworm moth</name>
    <name type="synonym">Eumeta japonica</name>
    <dbReference type="NCBI Taxonomy" id="151549"/>
    <lineage>
        <taxon>Eukaryota</taxon>
        <taxon>Metazoa</taxon>
        <taxon>Ecdysozoa</taxon>
        <taxon>Arthropoda</taxon>
        <taxon>Hexapoda</taxon>
        <taxon>Insecta</taxon>
        <taxon>Pterygota</taxon>
        <taxon>Neoptera</taxon>
        <taxon>Endopterygota</taxon>
        <taxon>Lepidoptera</taxon>
        <taxon>Glossata</taxon>
        <taxon>Ditrysia</taxon>
        <taxon>Tineoidea</taxon>
        <taxon>Psychidae</taxon>
        <taxon>Oiketicinae</taxon>
        <taxon>Eumeta</taxon>
    </lineage>
</organism>
<keyword evidence="1" id="KW-0227">DNA damage</keyword>
<evidence type="ECO:0000259" key="3">
    <source>
        <dbReference type="Pfam" id="PF05970"/>
    </source>
</evidence>
<protein>
    <recommendedName>
        <fullName evidence="1">ATP-dependent DNA helicase</fullName>
        <ecNumber evidence="1">5.6.2.3</ecNumber>
    </recommendedName>
</protein>
<reference evidence="4 5" key="1">
    <citation type="journal article" date="2019" name="Commun. Biol.">
        <title>The bagworm genome reveals a unique fibroin gene that provides high tensile strength.</title>
        <authorList>
            <person name="Kono N."/>
            <person name="Nakamura H."/>
            <person name="Ohtoshi R."/>
            <person name="Tomita M."/>
            <person name="Numata K."/>
            <person name="Arakawa K."/>
        </authorList>
    </citation>
    <scope>NUCLEOTIDE SEQUENCE [LARGE SCALE GENOMIC DNA]</scope>
</reference>